<keyword evidence="3" id="KW-1185">Reference proteome</keyword>
<name>L1JJC3_GUITC</name>
<reference evidence="2" key="3">
    <citation type="submission" date="2016-03" db="UniProtKB">
        <authorList>
            <consortium name="EnsemblProtists"/>
        </authorList>
    </citation>
    <scope>IDENTIFICATION</scope>
</reference>
<dbReference type="HOGENOM" id="CLU_1698856_0_0_1"/>
<sequence length="155" mass="17575">MTSLPHADEDFFSQFKDYKVAKIQYGVELKVSQQGPGGESFSLGRPKGSPANFFTSLGRPQPPPDLDKSEMTEELKQRVLRVMYDAFDNYAPQEVERLLDLLWKNGPDCGPDGNSLRYLVRELTTVSRVRMYGKDAEMYDPNSLMGFLKQLNDGI</sequence>
<accession>L1JJC3</accession>
<dbReference type="EnsemblProtists" id="EKX48249">
    <property type="protein sequence ID" value="EKX48249"/>
    <property type="gene ID" value="GUITHDRAFT_105853"/>
</dbReference>
<protein>
    <submittedName>
        <fullName evidence="1 2">Uncharacterized protein</fullName>
    </submittedName>
</protein>
<dbReference type="AlphaFoldDB" id="L1JJC3"/>
<dbReference type="Proteomes" id="UP000011087">
    <property type="component" value="Unassembled WGS sequence"/>
</dbReference>
<reference evidence="3" key="2">
    <citation type="submission" date="2012-11" db="EMBL/GenBank/DDBJ databases">
        <authorList>
            <person name="Kuo A."/>
            <person name="Curtis B.A."/>
            <person name="Tanifuji G."/>
            <person name="Burki F."/>
            <person name="Gruber A."/>
            <person name="Irimia M."/>
            <person name="Maruyama S."/>
            <person name="Arias M.C."/>
            <person name="Ball S.G."/>
            <person name="Gile G.H."/>
            <person name="Hirakawa Y."/>
            <person name="Hopkins J.F."/>
            <person name="Rensing S.A."/>
            <person name="Schmutz J."/>
            <person name="Symeonidi A."/>
            <person name="Elias M."/>
            <person name="Eveleigh R.J."/>
            <person name="Herman E.K."/>
            <person name="Klute M.J."/>
            <person name="Nakayama T."/>
            <person name="Obornik M."/>
            <person name="Reyes-Prieto A."/>
            <person name="Armbrust E.V."/>
            <person name="Aves S.J."/>
            <person name="Beiko R.G."/>
            <person name="Coutinho P."/>
            <person name="Dacks J.B."/>
            <person name="Durnford D.G."/>
            <person name="Fast N.M."/>
            <person name="Green B.R."/>
            <person name="Grisdale C."/>
            <person name="Hempe F."/>
            <person name="Henrissat B."/>
            <person name="Hoppner M.P."/>
            <person name="Ishida K.-I."/>
            <person name="Kim E."/>
            <person name="Koreny L."/>
            <person name="Kroth P.G."/>
            <person name="Liu Y."/>
            <person name="Malik S.-B."/>
            <person name="Maier U.G."/>
            <person name="McRose D."/>
            <person name="Mock T."/>
            <person name="Neilson J.A."/>
            <person name="Onodera N.T."/>
            <person name="Poole A.M."/>
            <person name="Pritham E.J."/>
            <person name="Richards T.A."/>
            <person name="Rocap G."/>
            <person name="Roy S.W."/>
            <person name="Sarai C."/>
            <person name="Schaack S."/>
            <person name="Shirato S."/>
            <person name="Slamovits C.H."/>
            <person name="Spencer D.F."/>
            <person name="Suzuki S."/>
            <person name="Worden A.Z."/>
            <person name="Zauner S."/>
            <person name="Barry K."/>
            <person name="Bell C."/>
            <person name="Bharti A.K."/>
            <person name="Crow J.A."/>
            <person name="Grimwood J."/>
            <person name="Kramer R."/>
            <person name="Lindquist E."/>
            <person name="Lucas S."/>
            <person name="Salamov A."/>
            <person name="McFadden G.I."/>
            <person name="Lane C.E."/>
            <person name="Keeling P.J."/>
            <person name="Gray M.W."/>
            <person name="Grigoriev I.V."/>
            <person name="Archibald J.M."/>
        </authorList>
    </citation>
    <scope>NUCLEOTIDE SEQUENCE</scope>
    <source>
        <strain evidence="3">CCMP2712</strain>
    </source>
</reference>
<reference evidence="1 3" key="1">
    <citation type="journal article" date="2012" name="Nature">
        <title>Algal genomes reveal evolutionary mosaicism and the fate of nucleomorphs.</title>
        <authorList>
            <consortium name="DOE Joint Genome Institute"/>
            <person name="Curtis B.A."/>
            <person name="Tanifuji G."/>
            <person name="Burki F."/>
            <person name="Gruber A."/>
            <person name="Irimia M."/>
            <person name="Maruyama S."/>
            <person name="Arias M.C."/>
            <person name="Ball S.G."/>
            <person name="Gile G.H."/>
            <person name="Hirakawa Y."/>
            <person name="Hopkins J.F."/>
            <person name="Kuo A."/>
            <person name="Rensing S.A."/>
            <person name="Schmutz J."/>
            <person name="Symeonidi A."/>
            <person name="Elias M."/>
            <person name="Eveleigh R.J."/>
            <person name="Herman E.K."/>
            <person name="Klute M.J."/>
            <person name="Nakayama T."/>
            <person name="Obornik M."/>
            <person name="Reyes-Prieto A."/>
            <person name="Armbrust E.V."/>
            <person name="Aves S.J."/>
            <person name="Beiko R.G."/>
            <person name="Coutinho P."/>
            <person name="Dacks J.B."/>
            <person name="Durnford D.G."/>
            <person name="Fast N.M."/>
            <person name="Green B.R."/>
            <person name="Grisdale C.J."/>
            <person name="Hempel F."/>
            <person name="Henrissat B."/>
            <person name="Hoppner M.P."/>
            <person name="Ishida K."/>
            <person name="Kim E."/>
            <person name="Koreny L."/>
            <person name="Kroth P.G."/>
            <person name="Liu Y."/>
            <person name="Malik S.B."/>
            <person name="Maier U.G."/>
            <person name="McRose D."/>
            <person name="Mock T."/>
            <person name="Neilson J.A."/>
            <person name="Onodera N.T."/>
            <person name="Poole A.M."/>
            <person name="Pritham E.J."/>
            <person name="Richards T.A."/>
            <person name="Rocap G."/>
            <person name="Roy S.W."/>
            <person name="Sarai C."/>
            <person name="Schaack S."/>
            <person name="Shirato S."/>
            <person name="Slamovits C.H."/>
            <person name="Spencer D.F."/>
            <person name="Suzuki S."/>
            <person name="Worden A.Z."/>
            <person name="Zauner S."/>
            <person name="Barry K."/>
            <person name="Bell C."/>
            <person name="Bharti A.K."/>
            <person name="Crow J.A."/>
            <person name="Grimwood J."/>
            <person name="Kramer R."/>
            <person name="Lindquist E."/>
            <person name="Lucas S."/>
            <person name="Salamov A."/>
            <person name="McFadden G.I."/>
            <person name="Lane C.E."/>
            <person name="Keeling P.J."/>
            <person name="Gray M.W."/>
            <person name="Grigoriev I.V."/>
            <person name="Archibald J.M."/>
        </authorList>
    </citation>
    <scope>NUCLEOTIDE SEQUENCE</scope>
    <source>
        <strain evidence="1 3">CCMP2712</strain>
    </source>
</reference>
<dbReference type="RefSeq" id="XP_005835229.1">
    <property type="nucleotide sequence ID" value="XM_005835172.1"/>
</dbReference>
<gene>
    <name evidence="1" type="ORF">GUITHDRAFT_105853</name>
</gene>
<dbReference type="GeneID" id="17305027"/>
<organism evidence="1">
    <name type="scientific">Guillardia theta (strain CCMP2712)</name>
    <name type="common">Cryptophyte</name>
    <dbReference type="NCBI Taxonomy" id="905079"/>
    <lineage>
        <taxon>Eukaryota</taxon>
        <taxon>Cryptophyceae</taxon>
        <taxon>Pyrenomonadales</taxon>
        <taxon>Geminigeraceae</taxon>
        <taxon>Guillardia</taxon>
    </lineage>
</organism>
<dbReference type="PaxDb" id="55529-EKX48249"/>
<evidence type="ECO:0000313" key="2">
    <source>
        <dbReference type="EnsemblProtists" id="EKX48249"/>
    </source>
</evidence>
<evidence type="ECO:0000313" key="1">
    <source>
        <dbReference type="EMBL" id="EKX48249.1"/>
    </source>
</evidence>
<dbReference type="KEGG" id="gtt:GUITHDRAFT_105853"/>
<proteinExistence type="predicted"/>
<evidence type="ECO:0000313" key="3">
    <source>
        <dbReference type="Proteomes" id="UP000011087"/>
    </source>
</evidence>
<dbReference type="EMBL" id="JH992986">
    <property type="protein sequence ID" value="EKX48249.1"/>
    <property type="molecule type" value="Genomic_DNA"/>
</dbReference>